<evidence type="ECO:0000313" key="2">
    <source>
        <dbReference type="EMBL" id="OAF63967.1"/>
    </source>
</evidence>
<feature type="region of interest" description="Disordered" evidence="1">
    <location>
        <begin position="82"/>
        <end position="109"/>
    </location>
</feature>
<name>A0A177APM1_9BILA</name>
<accession>A0A177APM1</accession>
<protein>
    <submittedName>
        <fullName evidence="2">Uncharacterized protein</fullName>
    </submittedName>
</protein>
<reference evidence="2 3" key="1">
    <citation type="submission" date="2016-04" db="EMBL/GenBank/DDBJ databases">
        <title>The genome of Intoshia linei affirms orthonectids as highly simplified spiralians.</title>
        <authorList>
            <person name="Mikhailov K.V."/>
            <person name="Slusarev G.S."/>
            <person name="Nikitin M.A."/>
            <person name="Logacheva M.D."/>
            <person name="Penin A."/>
            <person name="Aleoshin V."/>
            <person name="Panchin Y.V."/>
        </authorList>
    </citation>
    <scope>NUCLEOTIDE SEQUENCE [LARGE SCALE GENOMIC DNA]</scope>
    <source>
        <strain evidence="2">Intl2013</strain>
        <tissue evidence="2">Whole animal</tissue>
    </source>
</reference>
<organism evidence="2 3">
    <name type="scientific">Intoshia linei</name>
    <dbReference type="NCBI Taxonomy" id="1819745"/>
    <lineage>
        <taxon>Eukaryota</taxon>
        <taxon>Metazoa</taxon>
        <taxon>Spiralia</taxon>
        <taxon>Lophotrochozoa</taxon>
        <taxon>Mesozoa</taxon>
        <taxon>Orthonectida</taxon>
        <taxon>Rhopaluridae</taxon>
        <taxon>Intoshia</taxon>
    </lineage>
</organism>
<keyword evidence="3" id="KW-1185">Reference proteome</keyword>
<dbReference type="EMBL" id="LWCA01002285">
    <property type="protein sequence ID" value="OAF63967.1"/>
    <property type="molecule type" value="Genomic_DNA"/>
</dbReference>
<dbReference type="AlphaFoldDB" id="A0A177APM1"/>
<sequence>MPFIPRSKLTDNISCQSTINNANKYKINYQKRVKRNFDKHVPKKLTVHSENYIKNEPITHKLQQQYLPLNTVLNEQIDIFPEYPPNVPENGNHNNDIHRTPNQNVRPQRQIHTPKWLKDNYYYSKLDFD</sequence>
<evidence type="ECO:0000256" key="1">
    <source>
        <dbReference type="SAM" id="MobiDB-lite"/>
    </source>
</evidence>
<evidence type="ECO:0000313" key="3">
    <source>
        <dbReference type="Proteomes" id="UP000078046"/>
    </source>
</evidence>
<comment type="caution">
    <text evidence="2">The sequence shown here is derived from an EMBL/GenBank/DDBJ whole genome shotgun (WGS) entry which is preliminary data.</text>
</comment>
<dbReference type="Proteomes" id="UP000078046">
    <property type="component" value="Unassembled WGS sequence"/>
</dbReference>
<gene>
    <name evidence="2" type="ORF">A3Q56_08328</name>
</gene>
<proteinExistence type="predicted"/>
<feature type="compositionally biased region" description="Polar residues" evidence="1">
    <location>
        <begin position="89"/>
        <end position="109"/>
    </location>
</feature>